<feature type="binding site" evidence="9">
    <location>
        <position position="386"/>
    </location>
    <ligand>
        <name>S-adenosyl-L-methionine</name>
        <dbReference type="ChEBI" id="CHEBI:59789"/>
    </ligand>
</feature>
<keyword evidence="11" id="KW-1133">Transmembrane helix</keyword>
<feature type="domain" description="SGNH hydrolase-type esterase" evidence="12">
    <location>
        <begin position="10"/>
        <end position="112"/>
    </location>
</feature>
<protein>
    <recommendedName>
        <fullName evidence="9">tRNA (guanine-N(7)-)-methyltransferase</fullName>
        <ecNumber evidence="9">2.1.1.33</ecNumber>
    </recommendedName>
    <alternativeName>
        <fullName evidence="9">tRNA (guanine(46)-N(7))-methyltransferase</fullName>
    </alternativeName>
    <alternativeName>
        <fullName evidence="9">tRNA(m7G46)-methyltransferase</fullName>
    </alternativeName>
</protein>
<comment type="function">
    <text evidence="9">Catalyzes the formation of N(7)-methylguanine at position 46 (m7G46) in tRNA.</text>
</comment>
<dbReference type="PANTHER" id="PTHR23417:SF16">
    <property type="entry name" value="TRNA (GUANINE-N(7)-)-METHYLTRANSFERASE"/>
    <property type="match status" value="1"/>
</dbReference>
<dbReference type="InterPro" id="IPR003358">
    <property type="entry name" value="tRNA_(Gua-N-7)_MeTrfase_Trmb"/>
</dbReference>
<evidence type="ECO:0000313" key="14">
    <source>
        <dbReference type="Proteomes" id="UP000821866"/>
    </source>
</evidence>
<comment type="pathway">
    <text evidence="9">tRNA modification; N(7)-methylguanine-tRNA biosynthesis.</text>
</comment>
<dbReference type="InterPro" id="IPR025763">
    <property type="entry name" value="Trm8_euk"/>
</dbReference>
<name>A0A9J6EM90_RHIMP</name>
<dbReference type="InterPro" id="IPR036514">
    <property type="entry name" value="SGNH_hydro_sf"/>
</dbReference>
<dbReference type="GO" id="GO:0008176">
    <property type="term" value="F:tRNA (guanine(46)-N7)-methyltransferase activity"/>
    <property type="evidence" value="ECO:0007669"/>
    <property type="project" value="UniProtKB-UniRule"/>
</dbReference>
<dbReference type="InterPro" id="IPR029063">
    <property type="entry name" value="SAM-dependent_MTases_sf"/>
</dbReference>
<dbReference type="PANTHER" id="PTHR23417">
    <property type="entry name" value="3-DEOXY-D-MANNO-OCTULOSONIC-ACID TRANSFERASE/TRNA GUANINE-N 7 - -METHYLTRANSFERASE"/>
    <property type="match status" value="1"/>
</dbReference>
<dbReference type="EC" id="2.1.1.33" evidence="9"/>
<dbReference type="EMBL" id="JABSTU010000003">
    <property type="protein sequence ID" value="KAH8035561.1"/>
    <property type="molecule type" value="Genomic_DNA"/>
</dbReference>
<evidence type="ECO:0000313" key="13">
    <source>
        <dbReference type="EMBL" id="KAH8035561.1"/>
    </source>
</evidence>
<evidence type="ECO:0000256" key="11">
    <source>
        <dbReference type="SAM" id="Phobius"/>
    </source>
</evidence>
<keyword evidence="6 9" id="KW-0819">tRNA processing</keyword>
<keyword evidence="11" id="KW-0812">Transmembrane</keyword>
<comment type="caution">
    <text evidence="13">The sequence shown here is derived from an EMBL/GenBank/DDBJ whole genome shotgun (WGS) entry which is preliminary data.</text>
</comment>
<reference evidence="13" key="1">
    <citation type="journal article" date="2020" name="Cell">
        <title>Large-Scale Comparative Analyses of Tick Genomes Elucidate Their Genetic Diversity and Vector Capacities.</title>
        <authorList>
            <consortium name="Tick Genome and Microbiome Consortium (TIGMIC)"/>
            <person name="Jia N."/>
            <person name="Wang J."/>
            <person name="Shi W."/>
            <person name="Du L."/>
            <person name="Sun Y."/>
            <person name="Zhan W."/>
            <person name="Jiang J.F."/>
            <person name="Wang Q."/>
            <person name="Zhang B."/>
            <person name="Ji P."/>
            <person name="Bell-Sakyi L."/>
            <person name="Cui X.M."/>
            <person name="Yuan T.T."/>
            <person name="Jiang B.G."/>
            <person name="Yang W.F."/>
            <person name="Lam T.T."/>
            <person name="Chang Q.C."/>
            <person name="Ding S.J."/>
            <person name="Wang X.J."/>
            <person name="Zhu J.G."/>
            <person name="Ruan X.D."/>
            <person name="Zhao L."/>
            <person name="Wei J.T."/>
            <person name="Ye R.Z."/>
            <person name="Que T.C."/>
            <person name="Du C.H."/>
            <person name="Zhou Y.H."/>
            <person name="Cheng J.X."/>
            <person name="Dai P.F."/>
            <person name="Guo W.B."/>
            <person name="Han X.H."/>
            <person name="Huang E.J."/>
            <person name="Li L.F."/>
            <person name="Wei W."/>
            <person name="Gao Y.C."/>
            <person name="Liu J.Z."/>
            <person name="Shao H.Z."/>
            <person name="Wang X."/>
            <person name="Wang C.C."/>
            <person name="Yang T.C."/>
            <person name="Huo Q.B."/>
            <person name="Li W."/>
            <person name="Chen H.Y."/>
            <person name="Chen S.E."/>
            <person name="Zhou L.G."/>
            <person name="Ni X.B."/>
            <person name="Tian J.H."/>
            <person name="Sheng Y."/>
            <person name="Liu T."/>
            <person name="Pan Y.S."/>
            <person name="Xia L.Y."/>
            <person name="Li J."/>
            <person name="Zhao F."/>
            <person name="Cao W.C."/>
        </authorList>
    </citation>
    <scope>NUCLEOTIDE SEQUENCE</scope>
    <source>
        <strain evidence="13">Rmic-2018</strain>
    </source>
</reference>
<feature type="binding site" evidence="9">
    <location>
        <position position="310"/>
    </location>
    <ligand>
        <name>S-adenosyl-L-methionine</name>
        <dbReference type="ChEBI" id="CHEBI:59789"/>
    </ligand>
</feature>
<feature type="transmembrane region" description="Helical" evidence="11">
    <location>
        <begin position="220"/>
        <end position="244"/>
    </location>
</feature>
<comment type="subcellular location">
    <subcellularLocation>
        <location evidence="9">Nucleus</location>
    </subcellularLocation>
</comment>
<dbReference type="AlphaFoldDB" id="A0A9J6EM90"/>
<reference evidence="13" key="2">
    <citation type="submission" date="2021-09" db="EMBL/GenBank/DDBJ databases">
        <authorList>
            <person name="Jia N."/>
            <person name="Wang J."/>
            <person name="Shi W."/>
            <person name="Du L."/>
            <person name="Sun Y."/>
            <person name="Zhan W."/>
            <person name="Jiang J."/>
            <person name="Wang Q."/>
            <person name="Zhang B."/>
            <person name="Ji P."/>
            <person name="Sakyi L.B."/>
            <person name="Cui X."/>
            <person name="Yuan T."/>
            <person name="Jiang B."/>
            <person name="Yang W."/>
            <person name="Lam T.T.-Y."/>
            <person name="Chang Q."/>
            <person name="Ding S."/>
            <person name="Wang X."/>
            <person name="Zhu J."/>
            <person name="Ruan X."/>
            <person name="Zhao L."/>
            <person name="Wei J."/>
            <person name="Que T."/>
            <person name="Du C."/>
            <person name="Cheng J."/>
            <person name="Dai P."/>
            <person name="Han X."/>
            <person name="Huang E."/>
            <person name="Gao Y."/>
            <person name="Liu J."/>
            <person name="Shao H."/>
            <person name="Ye R."/>
            <person name="Li L."/>
            <person name="Wei W."/>
            <person name="Wang X."/>
            <person name="Wang C."/>
            <person name="Huo Q."/>
            <person name="Li W."/>
            <person name="Guo W."/>
            <person name="Chen H."/>
            <person name="Chen S."/>
            <person name="Zhou L."/>
            <person name="Zhou L."/>
            <person name="Ni X."/>
            <person name="Tian J."/>
            <person name="Zhou Y."/>
            <person name="Sheng Y."/>
            <person name="Liu T."/>
            <person name="Pan Y."/>
            <person name="Xia L."/>
            <person name="Li J."/>
            <person name="Zhao F."/>
            <person name="Cao W."/>
        </authorList>
    </citation>
    <scope>NUCLEOTIDE SEQUENCE</scope>
    <source>
        <strain evidence="13">Rmic-2018</strain>
        <tissue evidence="13">Larvae</tissue>
    </source>
</reference>
<keyword evidence="14" id="KW-1185">Reference proteome</keyword>
<dbReference type="Pfam" id="PF02390">
    <property type="entry name" value="Methyltransf_4"/>
    <property type="match status" value="1"/>
</dbReference>
<keyword evidence="5 9" id="KW-0949">S-adenosyl-L-methionine</keyword>
<dbReference type="GO" id="GO:0000049">
    <property type="term" value="F:tRNA binding"/>
    <property type="evidence" value="ECO:0007669"/>
    <property type="project" value="UniProtKB-UniRule"/>
</dbReference>
<comment type="catalytic activity">
    <reaction evidence="1 9">
        <text>guanosine(46) in tRNA + S-adenosyl-L-methionine = N(7)-methylguanosine(46) in tRNA + S-adenosyl-L-homocysteine</text>
        <dbReference type="Rhea" id="RHEA:42708"/>
        <dbReference type="Rhea" id="RHEA-COMP:10188"/>
        <dbReference type="Rhea" id="RHEA-COMP:10189"/>
        <dbReference type="ChEBI" id="CHEBI:57856"/>
        <dbReference type="ChEBI" id="CHEBI:59789"/>
        <dbReference type="ChEBI" id="CHEBI:74269"/>
        <dbReference type="ChEBI" id="CHEBI:74480"/>
        <dbReference type="EC" id="2.1.1.33"/>
    </reaction>
</comment>
<evidence type="ECO:0000256" key="3">
    <source>
        <dbReference type="ARBA" id="ARBA00022603"/>
    </source>
</evidence>
<sequence>MSQAGEQLSAKANNRNLVVIAGGLNDVLKKESSGLATTLAKGVDDMRTVSPQVQIVVCTVPEVPVRNVNLQRAVVDANKEIWRISREKGFEVVDLNREVHRWGGFQRDKIHFDKRLGHEARCSEKGQAYGREVNSFGRRRRRWTEEGAADVDGDRRSRRSTVAGGDDDEDDELVVVQTIHITDKFGFARSQLKDGENGVDGSSKQDTMMLSTDGSSCINVVGLIVACSMFLMAQVVLLLVWGCVWQRRRRNKLDECNTPSIDILYSSSTPSCSRCSPYYHEDYRPPCPDDMDWGKYFPQPDKPVEFADIGCGYGGLLVALSPMFPDTHMVGMEIRVKVSDYVQDRIKALRAQHPGQYGNVACIRTNAMKHLPNFFRKGQLTKMFFLFPDPHFKKQKHKWRIINRQLLAEYAYVLRVQGLLYTITDVKKLHDWMVSHLAEHPLFERVSEEDLVSSDTYFFCL</sequence>
<dbReference type="InterPro" id="IPR013830">
    <property type="entry name" value="SGNH_hydro"/>
</dbReference>
<comment type="similarity">
    <text evidence="9">Belongs to the class I-like SAM-binding methyltransferase superfamily. TrmB family.</text>
</comment>
<evidence type="ECO:0000259" key="12">
    <source>
        <dbReference type="Pfam" id="PF13472"/>
    </source>
</evidence>
<evidence type="ECO:0000256" key="6">
    <source>
        <dbReference type="ARBA" id="ARBA00022694"/>
    </source>
</evidence>
<dbReference type="Proteomes" id="UP000821866">
    <property type="component" value="Chromosome 11"/>
</dbReference>
<evidence type="ECO:0000256" key="8">
    <source>
        <dbReference type="ARBA" id="ARBA00023242"/>
    </source>
</evidence>
<gene>
    <name evidence="13" type="ORF">HPB51_006317</name>
</gene>
<dbReference type="Pfam" id="PF13472">
    <property type="entry name" value="Lipase_GDSL_2"/>
    <property type="match status" value="1"/>
</dbReference>
<evidence type="ECO:0000256" key="4">
    <source>
        <dbReference type="ARBA" id="ARBA00022679"/>
    </source>
</evidence>
<dbReference type="PROSITE" id="PS51625">
    <property type="entry name" value="SAM_MT_TRMB"/>
    <property type="match status" value="1"/>
</dbReference>
<evidence type="ECO:0000256" key="2">
    <source>
        <dbReference type="ARBA" id="ARBA00022555"/>
    </source>
</evidence>
<accession>A0A9J6EM90</accession>
<dbReference type="Gene3D" id="3.40.50.1110">
    <property type="entry name" value="SGNH hydrolase"/>
    <property type="match status" value="1"/>
</dbReference>
<keyword evidence="7 9" id="KW-0694">RNA-binding</keyword>
<evidence type="ECO:0000256" key="1">
    <source>
        <dbReference type="ARBA" id="ARBA00000142"/>
    </source>
</evidence>
<keyword evidence="11" id="KW-0472">Membrane</keyword>
<keyword evidence="4 9" id="KW-0808">Transferase</keyword>
<proteinExistence type="inferred from homology"/>
<evidence type="ECO:0000256" key="7">
    <source>
        <dbReference type="ARBA" id="ARBA00022884"/>
    </source>
</evidence>
<feature type="binding site" evidence="9">
    <location>
        <begin position="366"/>
        <end position="367"/>
    </location>
    <ligand>
        <name>S-adenosyl-L-methionine</name>
        <dbReference type="ChEBI" id="CHEBI:59789"/>
    </ligand>
</feature>
<dbReference type="SUPFAM" id="SSF52266">
    <property type="entry name" value="SGNH hydrolase"/>
    <property type="match status" value="1"/>
</dbReference>
<dbReference type="Gene3D" id="3.40.50.150">
    <property type="entry name" value="Vaccinia Virus protein VP39"/>
    <property type="match status" value="1"/>
</dbReference>
<dbReference type="SUPFAM" id="SSF53335">
    <property type="entry name" value="S-adenosyl-L-methionine-dependent methyltransferases"/>
    <property type="match status" value="1"/>
</dbReference>
<evidence type="ECO:0000256" key="5">
    <source>
        <dbReference type="ARBA" id="ARBA00022691"/>
    </source>
</evidence>
<keyword evidence="8 9" id="KW-0539">Nucleus</keyword>
<dbReference type="GO" id="GO:0005634">
    <property type="term" value="C:nucleus"/>
    <property type="evidence" value="ECO:0007669"/>
    <property type="project" value="UniProtKB-SubCell"/>
</dbReference>
<evidence type="ECO:0000256" key="9">
    <source>
        <dbReference type="HAMAP-Rule" id="MF_03055"/>
    </source>
</evidence>
<evidence type="ECO:0000256" key="10">
    <source>
        <dbReference type="SAM" id="MobiDB-lite"/>
    </source>
</evidence>
<dbReference type="HAMAP" id="MF_03055">
    <property type="entry name" value="tRNA_methyltr_TrmB_euk"/>
    <property type="match status" value="1"/>
</dbReference>
<dbReference type="NCBIfam" id="TIGR00091">
    <property type="entry name" value="tRNA (guanosine(46)-N7)-methyltransferase TrmB"/>
    <property type="match status" value="1"/>
</dbReference>
<feature type="active site" evidence="9">
    <location>
        <position position="389"/>
    </location>
</feature>
<dbReference type="GO" id="GO:0043527">
    <property type="term" value="C:tRNA methyltransferase complex"/>
    <property type="evidence" value="ECO:0007669"/>
    <property type="project" value="TreeGrafter"/>
</dbReference>
<comment type="caution">
    <text evidence="9">Lacks conserved residue(s) required for the propagation of feature annotation.</text>
</comment>
<dbReference type="VEuPathDB" id="VectorBase:LOC119180851"/>
<keyword evidence="2 9" id="KW-0820">tRNA-binding</keyword>
<organism evidence="13 14">
    <name type="scientific">Rhipicephalus microplus</name>
    <name type="common">Cattle tick</name>
    <name type="synonym">Boophilus microplus</name>
    <dbReference type="NCBI Taxonomy" id="6941"/>
    <lineage>
        <taxon>Eukaryota</taxon>
        <taxon>Metazoa</taxon>
        <taxon>Ecdysozoa</taxon>
        <taxon>Arthropoda</taxon>
        <taxon>Chelicerata</taxon>
        <taxon>Arachnida</taxon>
        <taxon>Acari</taxon>
        <taxon>Parasitiformes</taxon>
        <taxon>Ixodida</taxon>
        <taxon>Ixodoidea</taxon>
        <taxon>Ixodidae</taxon>
        <taxon>Rhipicephalinae</taxon>
        <taxon>Rhipicephalus</taxon>
        <taxon>Boophilus</taxon>
    </lineage>
</organism>
<feature type="binding site" evidence="9">
    <location>
        <begin position="333"/>
        <end position="334"/>
    </location>
    <ligand>
        <name>S-adenosyl-L-methionine</name>
        <dbReference type="ChEBI" id="CHEBI:59789"/>
    </ligand>
</feature>
<keyword evidence="3 9" id="KW-0489">Methyltransferase</keyword>
<feature type="region of interest" description="Disordered" evidence="10">
    <location>
        <begin position="144"/>
        <end position="168"/>
    </location>
</feature>